<evidence type="ECO:0000256" key="5">
    <source>
        <dbReference type="ARBA" id="ARBA00040603"/>
    </source>
</evidence>
<dbReference type="SUPFAM" id="SSF51735">
    <property type="entry name" value="NAD(P)-binding Rossmann-fold domains"/>
    <property type="match status" value="1"/>
</dbReference>
<evidence type="ECO:0000256" key="6">
    <source>
        <dbReference type="ARBA" id="ARBA00042926"/>
    </source>
</evidence>
<dbReference type="Pfam" id="PF01408">
    <property type="entry name" value="GFO_IDH_MocA"/>
    <property type="match status" value="1"/>
</dbReference>
<evidence type="ECO:0000256" key="7">
    <source>
        <dbReference type="ARBA" id="ARBA00042988"/>
    </source>
</evidence>
<dbReference type="SUPFAM" id="SSF55347">
    <property type="entry name" value="Glyceraldehyde-3-phosphate dehydrogenase-like, C-terminal domain"/>
    <property type="match status" value="1"/>
</dbReference>
<dbReference type="EC" id="1.1.1.179" evidence="4"/>
<reference evidence="13" key="1">
    <citation type="submission" date="2020-08" db="EMBL/GenBank/DDBJ databases">
        <title>Genome sequencing and assembly of the red palm weevil Rhynchophorus ferrugineus.</title>
        <authorList>
            <person name="Dias G.B."/>
            <person name="Bergman C.M."/>
            <person name="Manee M."/>
        </authorList>
    </citation>
    <scope>NUCLEOTIDE SEQUENCE</scope>
    <source>
        <strain evidence="13">AA-2017</strain>
        <tissue evidence="13">Whole larva</tissue>
    </source>
</reference>
<comment type="similarity">
    <text evidence="1">Belongs to the Gfo/Idh/MocA family.</text>
</comment>
<dbReference type="PANTHER" id="PTHR22604">
    <property type="entry name" value="OXIDOREDUCTASES"/>
    <property type="match status" value="1"/>
</dbReference>
<dbReference type="EC" id="1.3.1.20" evidence="3"/>
<evidence type="ECO:0000313" key="13">
    <source>
        <dbReference type="EMBL" id="KAF7287898.1"/>
    </source>
</evidence>
<comment type="caution">
    <text evidence="13">The sequence shown here is derived from an EMBL/GenBank/DDBJ whole genome shotgun (WGS) entry which is preliminary data.</text>
</comment>
<keyword evidence="14" id="KW-1185">Reference proteome</keyword>
<evidence type="ECO:0000256" key="1">
    <source>
        <dbReference type="ARBA" id="ARBA00010928"/>
    </source>
</evidence>
<keyword evidence="2" id="KW-0560">Oxidoreductase</keyword>
<dbReference type="GO" id="GO:0047837">
    <property type="term" value="F:D-xylose 1-dehydrogenase (NADP+) activity"/>
    <property type="evidence" value="ECO:0007669"/>
    <property type="project" value="UniProtKB-EC"/>
</dbReference>
<organism evidence="13 14">
    <name type="scientific">Rhynchophorus ferrugineus</name>
    <name type="common">Red palm weevil</name>
    <name type="synonym">Curculio ferrugineus</name>
    <dbReference type="NCBI Taxonomy" id="354439"/>
    <lineage>
        <taxon>Eukaryota</taxon>
        <taxon>Metazoa</taxon>
        <taxon>Ecdysozoa</taxon>
        <taxon>Arthropoda</taxon>
        <taxon>Hexapoda</taxon>
        <taxon>Insecta</taxon>
        <taxon>Pterygota</taxon>
        <taxon>Neoptera</taxon>
        <taxon>Endopterygota</taxon>
        <taxon>Coleoptera</taxon>
        <taxon>Polyphaga</taxon>
        <taxon>Cucujiformia</taxon>
        <taxon>Curculionidae</taxon>
        <taxon>Dryophthorinae</taxon>
        <taxon>Rhynchophorus</taxon>
    </lineage>
</organism>
<name>A0A834IY25_RHYFE</name>
<dbReference type="GO" id="GO:0047115">
    <property type="term" value="F:trans-1,2-dihydrobenzene-1,2-diol dehydrogenase activity"/>
    <property type="evidence" value="ECO:0007669"/>
    <property type="project" value="UniProtKB-EC"/>
</dbReference>
<evidence type="ECO:0000256" key="8">
    <source>
        <dbReference type="ARBA" id="ARBA00043025"/>
    </source>
</evidence>
<feature type="domain" description="GFO/IDH/MocA-like oxidoreductase" evidence="12">
    <location>
        <begin position="132"/>
        <end position="248"/>
    </location>
</feature>
<dbReference type="OrthoDB" id="2129491at2759"/>
<dbReference type="Pfam" id="PF22725">
    <property type="entry name" value="GFO_IDH_MocA_C3"/>
    <property type="match status" value="1"/>
</dbReference>
<sequence>MALRWGIASSGKIANDFVTGIKGLPASEHQVVAIAARSLASADKFAKTHNIPKAYEGYEQLAKDADVQVVYVGVLNPQHYEVVLLLLNHGKHVLCEKPFAINHKQAKEMIDLAKKKNLFVMEAIWSRCFPVYREVRKLLDEGVLGEVKYAAVDFGFPIADVDRIKNKDLGGGAILDLGIYILQFQQFVFRGLKPVKVLASGHLNDGGVDDSASAILTYPNGKTAVVTCNATAQMTNEGVIIGTKGTIRIPMFWCPTSYSLNGQVKEFPLIENNGNFNYINSAGLGYEAADVRKTILSGKIESEQVTHEETLQLAAWLDTLRKETGVVFPADS</sequence>
<comment type="catalytic activity">
    <reaction evidence="9">
        <text>(1R,2R)-1,2-dihydrobenzene-1,2-diol + NADP(+) = catechol + NADPH + H(+)</text>
        <dbReference type="Rhea" id="RHEA:16729"/>
        <dbReference type="ChEBI" id="CHEBI:10702"/>
        <dbReference type="ChEBI" id="CHEBI:15378"/>
        <dbReference type="ChEBI" id="CHEBI:18135"/>
        <dbReference type="ChEBI" id="CHEBI:57783"/>
        <dbReference type="ChEBI" id="CHEBI:58349"/>
        <dbReference type="EC" id="1.3.1.20"/>
    </reaction>
</comment>
<feature type="domain" description="Gfo/Idh/MocA-like oxidoreductase N-terminal" evidence="11">
    <location>
        <begin position="4"/>
        <end position="121"/>
    </location>
</feature>
<dbReference type="Gene3D" id="3.40.50.720">
    <property type="entry name" value="NAD(P)-binding Rossmann-like Domain"/>
    <property type="match status" value="1"/>
</dbReference>
<evidence type="ECO:0000259" key="11">
    <source>
        <dbReference type="Pfam" id="PF01408"/>
    </source>
</evidence>
<dbReference type="PANTHER" id="PTHR22604:SF105">
    <property type="entry name" value="TRANS-1,2-DIHYDROBENZENE-1,2-DIOL DEHYDROGENASE"/>
    <property type="match status" value="1"/>
</dbReference>
<evidence type="ECO:0000259" key="12">
    <source>
        <dbReference type="Pfam" id="PF22725"/>
    </source>
</evidence>
<dbReference type="InterPro" id="IPR050984">
    <property type="entry name" value="Gfo/Idh/MocA_domain"/>
</dbReference>
<dbReference type="InterPro" id="IPR036291">
    <property type="entry name" value="NAD(P)-bd_dom_sf"/>
</dbReference>
<dbReference type="Gene3D" id="3.30.360.10">
    <property type="entry name" value="Dihydrodipicolinate Reductase, domain 2"/>
    <property type="match status" value="1"/>
</dbReference>
<comment type="catalytic activity">
    <reaction evidence="10">
        <text>D-xylose + NADP(+) = D-xylono-1,5-lactone + NADPH + H(+)</text>
        <dbReference type="Rhea" id="RHEA:22000"/>
        <dbReference type="ChEBI" id="CHEBI:15378"/>
        <dbReference type="ChEBI" id="CHEBI:15867"/>
        <dbReference type="ChEBI" id="CHEBI:53455"/>
        <dbReference type="ChEBI" id="CHEBI:57783"/>
        <dbReference type="ChEBI" id="CHEBI:58349"/>
        <dbReference type="EC" id="1.1.1.179"/>
    </reaction>
</comment>
<accession>A0A834IY25</accession>
<evidence type="ECO:0000256" key="4">
    <source>
        <dbReference type="ARBA" id="ARBA00038984"/>
    </source>
</evidence>
<dbReference type="EMBL" id="JAACXV010000002">
    <property type="protein sequence ID" value="KAF7287898.1"/>
    <property type="molecule type" value="Genomic_DNA"/>
</dbReference>
<dbReference type="Proteomes" id="UP000625711">
    <property type="component" value="Unassembled WGS sequence"/>
</dbReference>
<dbReference type="AlphaFoldDB" id="A0A834IY25"/>
<dbReference type="InterPro" id="IPR000683">
    <property type="entry name" value="Gfo/Idh/MocA-like_OxRdtase_N"/>
</dbReference>
<evidence type="ECO:0000256" key="9">
    <source>
        <dbReference type="ARBA" id="ARBA00047423"/>
    </source>
</evidence>
<evidence type="ECO:0000256" key="10">
    <source>
        <dbReference type="ARBA" id="ARBA00049233"/>
    </source>
</evidence>
<gene>
    <name evidence="13" type="ORF">GWI33_000245</name>
</gene>
<evidence type="ECO:0000313" key="14">
    <source>
        <dbReference type="Proteomes" id="UP000625711"/>
    </source>
</evidence>
<evidence type="ECO:0000256" key="2">
    <source>
        <dbReference type="ARBA" id="ARBA00023002"/>
    </source>
</evidence>
<protein>
    <recommendedName>
        <fullName evidence="5">Trans-1,2-dihydrobenzene-1,2-diol dehydrogenase</fullName>
        <ecNumber evidence="4">1.1.1.179</ecNumber>
        <ecNumber evidence="3">1.3.1.20</ecNumber>
    </recommendedName>
    <alternativeName>
        <fullName evidence="8">D-xylose 1-dehydrogenase</fullName>
    </alternativeName>
    <alternativeName>
        <fullName evidence="7">D-xylose-NADP dehydrogenase</fullName>
    </alternativeName>
    <alternativeName>
        <fullName evidence="6">Dimeric dihydrodiol dehydrogenase</fullName>
    </alternativeName>
</protein>
<evidence type="ECO:0000256" key="3">
    <source>
        <dbReference type="ARBA" id="ARBA00038853"/>
    </source>
</evidence>
<dbReference type="GO" id="GO:0000166">
    <property type="term" value="F:nucleotide binding"/>
    <property type="evidence" value="ECO:0007669"/>
    <property type="project" value="InterPro"/>
</dbReference>
<dbReference type="InterPro" id="IPR055170">
    <property type="entry name" value="GFO_IDH_MocA-like_dom"/>
</dbReference>
<proteinExistence type="inferred from homology"/>